<protein>
    <submittedName>
        <fullName evidence="2">Uncharacterized protein</fullName>
    </submittedName>
</protein>
<dbReference type="EMBL" id="CASHTH010000222">
    <property type="protein sequence ID" value="CAI7994623.1"/>
    <property type="molecule type" value="Genomic_DNA"/>
</dbReference>
<comment type="caution">
    <text evidence="2">The sequence shown here is derived from an EMBL/GenBank/DDBJ whole genome shotgun (WGS) entry which is preliminary data.</text>
</comment>
<dbReference type="AlphaFoldDB" id="A0AA35QX29"/>
<feature type="compositionally biased region" description="Pro residues" evidence="1">
    <location>
        <begin position="1"/>
        <end position="15"/>
    </location>
</feature>
<feature type="region of interest" description="Disordered" evidence="1">
    <location>
        <begin position="155"/>
        <end position="250"/>
    </location>
</feature>
<keyword evidence="3" id="KW-1185">Reference proteome</keyword>
<reference evidence="2" key="1">
    <citation type="submission" date="2023-03" db="EMBL/GenBank/DDBJ databases">
        <authorList>
            <person name="Steffen K."/>
            <person name="Cardenas P."/>
        </authorList>
    </citation>
    <scope>NUCLEOTIDE SEQUENCE</scope>
</reference>
<name>A0AA35QX29_GEOBA</name>
<sequence length="364" mass="39976">MSSSPTPPSRLPSPAPTFLSTSVDSATTPLLHPLHPYTLLHLNPGQSLPSHPQNGHQYNYTLIQTLLSNQHPFNFNPGQRLSSHPQIGRPVKRHLPQRLLSNPTKRTSILSKVGLNAARISVSRSSVNKSKYVVNDKSPLLTEDCHTEGSVKTDTMAIDSSNESPVLKLPSSTQQLQEPHASSSNEEPLVPTTAESKSLKLPAASMMPRGGPPAESETDERKELQQSVSQLSLTHSTHGKTRSGVAGRRGTRILRANKPPTIPVVKATEQRAKRESLPIKTVDRTRQSTMLPKRRQQRERQTLVPSKVIAGGSHVNASPYLKTTATGKFEAKKIVFKRTNPSNQVPKFKSPYHVSMAKTNKTKK</sequence>
<evidence type="ECO:0000313" key="2">
    <source>
        <dbReference type="EMBL" id="CAI7994623.1"/>
    </source>
</evidence>
<dbReference type="Proteomes" id="UP001174909">
    <property type="component" value="Unassembled WGS sequence"/>
</dbReference>
<feature type="compositionally biased region" description="Polar residues" evidence="1">
    <location>
        <begin position="155"/>
        <end position="186"/>
    </location>
</feature>
<feature type="region of interest" description="Disordered" evidence="1">
    <location>
        <begin position="1"/>
        <end position="20"/>
    </location>
</feature>
<evidence type="ECO:0000313" key="3">
    <source>
        <dbReference type="Proteomes" id="UP001174909"/>
    </source>
</evidence>
<proteinExistence type="predicted"/>
<gene>
    <name evidence="2" type="ORF">GBAR_LOCUS1517</name>
</gene>
<evidence type="ECO:0000256" key="1">
    <source>
        <dbReference type="SAM" id="MobiDB-lite"/>
    </source>
</evidence>
<organism evidence="2 3">
    <name type="scientific">Geodia barretti</name>
    <name type="common">Barrett's horny sponge</name>
    <dbReference type="NCBI Taxonomy" id="519541"/>
    <lineage>
        <taxon>Eukaryota</taxon>
        <taxon>Metazoa</taxon>
        <taxon>Porifera</taxon>
        <taxon>Demospongiae</taxon>
        <taxon>Heteroscleromorpha</taxon>
        <taxon>Tetractinellida</taxon>
        <taxon>Astrophorina</taxon>
        <taxon>Geodiidae</taxon>
        <taxon>Geodia</taxon>
    </lineage>
</organism>
<feature type="region of interest" description="Disordered" evidence="1">
    <location>
        <begin position="341"/>
        <end position="364"/>
    </location>
</feature>
<accession>A0AA35QX29</accession>
<feature type="compositionally biased region" description="Polar residues" evidence="1">
    <location>
        <begin position="225"/>
        <end position="236"/>
    </location>
</feature>